<evidence type="ECO:0000313" key="2">
    <source>
        <dbReference type="EMBL" id="GFG34647.1"/>
    </source>
</evidence>
<dbReference type="InParanoid" id="A0A6L2PXY8"/>
<dbReference type="EMBL" id="BLKM01008691">
    <property type="protein sequence ID" value="GFG34647.1"/>
    <property type="molecule type" value="Genomic_DNA"/>
</dbReference>
<feature type="domain" description="RGS" evidence="1">
    <location>
        <begin position="24"/>
        <end position="145"/>
    </location>
</feature>
<dbReference type="InterPro" id="IPR036305">
    <property type="entry name" value="RGS_sf"/>
</dbReference>
<reference evidence="3" key="1">
    <citation type="submission" date="2020-01" db="EMBL/GenBank/DDBJ databases">
        <title>Draft genome sequence of the Termite Coptotermes fromosanus.</title>
        <authorList>
            <person name="Itakura S."/>
            <person name="Yosikawa Y."/>
            <person name="Umezawa K."/>
        </authorList>
    </citation>
    <scope>NUCLEOTIDE SEQUENCE [LARGE SCALE GENOMIC DNA]</scope>
</reference>
<name>A0A6L2PXY8_COPFO</name>
<keyword evidence="3" id="KW-1185">Reference proteome</keyword>
<dbReference type="Pfam" id="PF00615">
    <property type="entry name" value="RGS"/>
    <property type="match status" value="1"/>
</dbReference>
<protein>
    <recommendedName>
        <fullName evidence="1">RGS domain-containing protein</fullName>
    </recommendedName>
</protein>
<comment type="caution">
    <text evidence="2">The sequence shown here is derived from an EMBL/GenBank/DDBJ whole genome shotgun (WGS) entry which is preliminary data.</text>
</comment>
<dbReference type="Proteomes" id="UP000502823">
    <property type="component" value="Unassembled WGS sequence"/>
</dbReference>
<dbReference type="InterPro" id="IPR016137">
    <property type="entry name" value="RGS"/>
</dbReference>
<dbReference type="Gene3D" id="1.10.167.10">
    <property type="entry name" value="Regulator of G-protein Signalling 4, domain 2"/>
    <property type="match status" value="1"/>
</dbReference>
<dbReference type="AlphaFoldDB" id="A0A6L2PXY8"/>
<sequence length="160" mass="18039">MAGCLGCGEGGNVSPDSVRRWTEKLSNMLLSSTARRKFHDYLESRDLEQGQSLLEFWEKCDSFLDQAESHSQEWSPEGKARSNTMKQEAQLITEFADSNINFDPAQMQALYAAVESGDKQTVMTAISEAKKSAAEMLEEEGYQEFCRYLLRGQGMLKDKC</sequence>
<dbReference type="OrthoDB" id="8186109at2759"/>
<dbReference type="SUPFAM" id="SSF48097">
    <property type="entry name" value="Regulator of G-protein signaling, RGS"/>
    <property type="match status" value="1"/>
</dbReference>
<dbReference type="PROSITE" id="PS50132">
    <property type="entry name" value="RGS"/>
    <property type="match status" value="1"/>
</dbReference>
<dbReference type="InterPro" id="IPR044926">
    <property type="entry name" value="RGS_subdomain_2"/>
</dbReference>
<organism evidence="2 3">
    <name type="scientific">Coptotermes formosanus</name>
    <name type="common">Formosan subterranean termite</name>
    <dbReference type="NCBI Taxonomy" id="36987"/>
    <lineage>
        <taxon>Eukaryota</taxon>
        <taxon>Metazoa</taxon>
        <taxon>Ecdysozoa</taxon>
        <taxon>Arthropoda</taxon>
        <taxon>Hexapoda</taxon>
        <taxon>Insecta</taxon>
        <taxon>Pterygota</taxon>
        <taxon>Neoptera</taxon>
        <taxon>Polyneoptera</taxon>
        <taxon>Dictyoptera</taxon>
        <taxon>Blattodea</taxon>
        <taxon>Blattoidea</taxon>
        <taxon>Termitoidae</taxon>
        <taxon>Rhinotermitidae</taxon>
        <taxon>Coptotermes</taxon>
    </lineage>
</organism>
<evidence type="ECO:0000313" key="3">
    <source>
        <dbReference type="Proteomes" id="UP000502823"/>
    </source>
</evidence>
<gene>
    <name evidence="2" type="ORF">Cfor_03715</name>
</gene>
<proteinExistence type="predicted"/>
<evidence type="ECO:0000259" key="1">
    <source>
        <dbReference type="PROSITE" id="PS50132"/>
    </source>
</evidence>
<accession>A0A6L2PXY8</accession>